<sequence>MAKPKSSLSIIYSKFPFNQCDDHHLNDKLSLIKQGVNLTIQIGTLNLPKIEFIQKKCEKFSSYTQQLDEEEEEEDDEEEVHNHDDLIDEYTDLDEDFHLPPSPILIPFELPKSSMKRRHSSTSSTYSFNGSPTSPSNMSLLICHNKLQHFIDEFFQPISVQDNRNYKQISNYVINSIIQNETNMEVFLNKIVNFKYKHELIDLIQTLFTEKYEEVKLEELIDFLNNLFNLKVTSIKNLSNPMIYNMYYKIWKLNLSNYKFYEEEYFFDYFTNSFTNLESVLLQNGFLINYKRFVHYFSKDMTNYEDEDDEDEDTEEEDIESNTSEVEDSYDYTESKYEYGSQEETPDLMLDAFEKTVPKSLRFNDDINVININRYLPVDHVLYNQFIKEIE</sequence>
<feature type="compositionally biased region" description="Acidic residues" evidence="2">
    <location>
        <begin position="304"/>
        <end position="331"/>
    </location>
</feature>
<name>M3JUI1_CANMX</name>
<proteinExistence type="predicted"/>
<feature type="coiled-coil region" evidence="1">
    <location>
        <begin position="53"/>
        <end position="80"/>
    </location>
</feature>
<comment type="caution">
    <text evidence="3">The sequence shown here is derived from an EMBL/GenBank/DDBJ whole genome shotgun (WGS) entry which is preliminary data.</text>
</comment>
<evidence type="ECO:0000313" key="3">
    <source>
        <dbReference type="EMBL" id="EMG46024.1"/>
    </source>
</evidence>
<reference evidence="3 4" key="1">
    <citation type="submission" date="2013-02" db="EMBL/GenBank/DDBJ databases">
        <title>Genome sequence of Candida maltosa Xu316, a potential industrial strain for xylitol and ethanol production.</title>
        <authorList>
            <person name="Yu J."/>
            <person name="Wang Q."/>
            <person name="Geng X."/>
            <person name="Bao W."/>
            <person name="He P."/>
            <person name="Cai J."/>
        </authorList>
    </citation>
    <scope>NUCLEOTIDE SEQUENCE [LARGE SCALE GENOMIC DNA]</scope>
    <source>
        <strain evidence="4">Xu316</strain>
    </source>
</reference>
<keyword evidence="4" id="KW-1185">Reference proteome</keyword>
<evidence type="ECO:0000256" key="2">
    <source>
        <dbReference type="SAM" id="MobiDB-lite"/>
    </source>
</evidence>
<dbReference type="HOGENOM" id="CLU_686952_0_0_1"/>
<evidence type="ECO:0000313" key="4">
    <source>
        <dbReference type="Proteomes" id="UP000011777"/>
    </source>
</evidence>
<dbReference type="OMA" id="TESKYEY"/>
<protein>
    <submittedName>
        <fullName evidence="3">Uncharacterized protein</fullName>
    </submittedName>
</protein>
<feature type="region of interest" description="Disordered" evidence="2">
    <location>
        <begin position="304"/>
        <end position="341"/>
    </location>
</feature>
<evidence type="ECO:0000256" key="1">
    <source>
        <dbReference type="SAM" id="Coils"/>
    </source>
</evidence>
<gene>
    <name evidence="3" type="ORF">G210_3742</name>
</gene>
<dbReference type="eggNOG" id="ENOG502RQCI">
    <property type="taxonomic scope" value="Eukaryota"/>
</dbReference>
<accession>M3JUI1</accession>
<dbReference type="OrthoDB" id="4014270at2759"/>
<keyword evidence="1" id="KW-0175">Coiled coil</keyword>
<organism evidence="3 4">
    <name type="scientific">Candida maltosa (strain Xu316)</name>
    <name type="common">Yeast</name>
    <dbReference type="NCBI Taxonomy" id="1245528"/>
    <lineage>
        <taxon>Eukaryota</taxon>
        <taxon>Fungi</taxon>
        <taxon>Dikarya</taxon>
        <taxon>Ascomycota</taxon>
        <taxon>Saccharomycotina</taxon>
        <taxon>Pichiomycetes</taxon>
        <taxon>Debaryomycetaceae</taxon>
        <taxon>Candida/Lodderomyces clade</taxon>
        <taxon>Candida</taxon>
    </lineage>
</organism>
<dbReference type="Proteomes" id="UP000011777">
    <property type="component" value="Unassembled WGS sequence"/>
</dbReference>
<dbReference type="AlphaFoldDB" id="M3JUI1"/>
<dbReference type="EMBL" id="AOGT01002190">
    <property type="protein sequence ID" value="EMG46024.1"/>
    <property type="molecule type" value="Genomic_DNA"/>
</dbReference>